<evidence type="ECO:0000313" key="2">
    <source>
        <dbReference type="EMBL" id="PFX11888.1"/>
    </source>
</evidence>
<reference evidence="3" key="1">
    <citation type="journal article" date="2017" name="bioRxiv">
        <title>Comparative analysis of the genomes of Stylophora pistillata and Acropora digitifera provides evidence for extensive differences between species of corals.</title>
        <authorList>
            <person name="Voolstra C.R."/>
            <person name="Li Y."/>
            <person name="Liew Y.J."/>
            <person name="Baumgarten S."/>
            <person name="Zoccola D."/>
            <person name="Flot J.-F."/>
            <person name="Tambutte S."/>
            <person name="Allemand D."/>
            <person name="Aranda M."/>
        </authorList>
    </citation>
    <scope>NUCLEOTIDE SEQUENCE [LARGE SCALE GENOMIC DNA]</scope>
</reference>
<protein>
    <submittedName>
        <fullName evidence="2">Uncharacterized protein</fullName>
    </submittedName>
</protein>
<dbReference type="Proteomes" id="UP000225706">
    <property type="component" value="Unassembled WGS sequence"/>
</dbReference>
<evidence type="ECO:0000256" key="1">
    <source>
        <dbReference type="SAM" id="MobiDB-lite"/>
    </source>
</evidence>
<feature type="region of interest" description="Disordered" evidence="1">
    <location>
        <begin position="48"/>
        <end position="68"/>
    </location>
</feature>
<gene>
    <name evidence="2" type="ORF">AWC38_SpisGene24242</name>
</gene>
<sequence>MAEVVLGVFSPICSVADVDVVASTKSWTEKHILVNGILNVWVLHPSEEAREPEEAGEAEEVEGIEEEEDPDWIEGELVEEKLTFQERLFTAVSYEV</sequence>
<organism evidence="2 3">
    <name type="scientific">Stylophora pistillata</name>
    <name type="common">Smooth cauliflower coral</name>
    <dbReference type="NCBI Taxonomy" id="50429"/>
    <lineage>
        <taxon>Eukaryota</taxon>
        <taxon>Metazoa</taxon>
        <taxon>Cnidaria</taxon>
        <taxon>Anthozoa</taxon>
        <taxon>Hexacorallia</taxon>
        <taxon>Scleractinia</taxon>
        <taxon>Astrocoeniina</taxon>
        <taxon>Pocilloporidae</taxon>
        <taxon>Stylophora</taxon>
    </lineage>
</organism>
<comment type="caution">
    <text evidence="2">The sequence shown here is derived from an EMBL/GenBank/DDBJ whole genome shotgun (WGS) entry which is preliminary data.</text>
</comment>
<name>A0A2B4R680_STYPI</name>
<dbReference type="EMBL" id="LSMT01001774">
    <property type="protein sequence ID" value="PFX11888.1"/>
    <property type="molecule type" value="Genomic_DNA"/>
</dbReference>
<proteinExistence type="predicted"/>
<feature type="compositionally biased region" description="Acidic residues" evidence="1">
    <location>
        <begin position="54"/>
        <end position="68"/>
    </location>
</feature>
<dbReference type="AlphaFoldDB" id="A0A2B4R680"/>
<keyword evidence="3" id="KW-1185">Reference proteome</keyword>
<accession>A0A2B4R680</accession>
<evidence type="ECO:0000313" key="3">
    <source>
        <dbReference type="Proteomes" id="UP000225706"/>
    </source>
</evidence>